<evidence type="ECO:0000313" key="3">
    <source>
        <dbReference type="Proteomes" id="UP000095285"/>
    </source>
</evidence>
<feature type="region of interest" description="Disordered" evidence="1">
    <location>
        <begin position="121"/>
        <end position="154"/>
    </location>
</feature>
<dbReference type="GO" id="GO:0003723">
    <property type="term" value="F:RNA binding"/>
    <property type="evidence" value="ECO:0007669"/>
    <property type="project" value="InterPro"/>
</dbReference>
<reference evidence="4" key="2">
    <citation type="submission" date="2016-11" db="UniProtKB">
        <authorList>
            <consortium name="WormBaseParasite"/>
        </authorList>
    </citation>
    <scope>IDENTIFICATION</scope>
</reference>
<dbReference type="KEGG" id="loa:LOAG_01534"/>
<keyword evidence="3" id="KW-1185">Reference proteome</keyword>
<dbReference type="GO" id="GO:0031533">
    <property type="term" value="C:mRNA capping enzyme complex"/>
    <property type="evidence" value="ECO:0007669"/>
    <property type="project" value="InterPro"/>
</dbReference>
<organism evidence="3 4">
    <name type="scientific">Loa loa</name>
    <name type="common">Eye worm</name>
    <name type="synonym">Filaria loa</name>
    <dbReference type="NCBI Taxonomy" id="7209"/>
    <lineage>
        <taxon>Eukaryota</taxon>
        <taxon>Metazoa</taxon>
        <taxon>Ecdysozoa</taxon>
        <taxon>Nematoda</taxon>
        <taxon>Chromadorea</taxon>
        <taxon>Rhabditida</taxon>
        <taxon>Spirurina</taxon>
        <taxon>Spiruromorpha</taxon>
        <taxon>Filarioidea</taxon>
        <taxon>Onchocercidae</taxon>
        <taxon>Loa</taxon>
    </lineage>
</organism>
<dbReference type="GeneID" id="9938911"/>
<dbReference type="AlphaFoldDB" id="A0A1I7VQ89"/>
<dbReference type="GO" id="GO:0106005">
    <property type="term" value="P:RNA 5'-cap (guanine-N7)-methylation"/>
    <property type="evidence" value="ECO:0007669"/>
    <property type="project" value="InterPro"/>
</dbReference>
<sequence>MNDPEKTADTVAPNNDSDTCDAQIRPFPQEVSSASAGLRDLPDLTDFVNQKTEDNLNELFANRYTMANKLYVEVASGFSNPVIVYPWSKRPKRNFDYISGEQKSYRGGNRRNVCSEWSRWGNPSCDPSAAQESRKRRKPTMDYVRVSYPGRTNP</sequence>
<protein>
    <submittedName>
        <fullName evidence="4">DDE_Tnp_1_7 domain-containing protein</fullName>
    </submittedName>
</protein>
<evidence type="ECO:0000313" key="4">
    <source>
        <dbReference type="WBParaSite" id="EN70_5057"/>
    </source>
</evidence>
<feature type="region of interest" description="Disordered" evidence="1">
    <location>
        <begin position="1"/>
        <end position="23"/>
    </location>
</feature>
<dbReference type="Proteomes" id="UP000095285">
    <property type="component" value="Unassembled WGS sequence"/>
</dbReference>
<evidence type="ECO:0000313" key="2">
    <source>
        <dbReference type="EMBL" id="EFO26945.1"/>
    </source>
</evidence>
<dbReference type="Pfam" id="PF15320">
    <property type="entry name" value="RAM"/>
    <property type="match status" value="1"/>
</dbReference>
<reference evidence="2 3" key="1">
    <citation type="submission" date="2012-04" db="EMBL/GenBank/DDBJ databases">
        <title>The Genome Sequence of Loa loa.</title>
        <authorList>
            <consortium name="The Broad Institute Genome Sequencing Platform"/>
            <consortium name="Broad Institute Genome Sequencing Center for Infectious Disease"/>
            <person name="Nutman T.B."/>
            <person name="Fink D.L."/>
            <person name="Russ C."/>
            <person name="Young S."/>
            <person name="Zeng Q."/>
            <person name="Gargeya S."/>
            <person name="Alvarado L."/>
            <person name="Berlin A."/>
            <person name="Chapman S.B."/>
            <person name="Chen Z."/>
            <person name="Freedman E."/>
            <person name="Gellesch M."/>
            <person name="Goldberg J."/>
            <person name="Griggs A."/>
            <person name="Gujja S."/>
            <person name="Heilman E.R."/>
            <person name="Heiman D."/>
            <person name="Howarth C."/>
            <person name="Mehta T."/>
            <person name="Neiman D."/>
            <person name="Pearson M."/>
            <person name="Roberts A."/>
            <person name="Saif S."/>
            <person name="Shea T."/>
            <person name="Shenoy N."/>
            <person name="Sisk P."/>
            <person name="Stolte C."/>
            <person name="Sykes S."/>
            <person name="White J."/>
            <person name="Yandava C."/>
            <person name="Haas B."/>
            <person name="Henn M.R."/>
            <person name="Nusbaum C."/>
            <person name="Birren B."/>
        </authorList>
    </citation>
    <scope>NUCLEOTIDE SEQUENCE [LARGE SCALE GENOMIC DNA]</scope>
</reference>
<gene>
    <name evidence="2 4" type="ORF">LOAG_01534</name>
</gene>
<proteinExistence type="predicted"/>
<dbReference type="STRING" id="7209.A0A1I7VQ89"/>
<dbReference type="OMA" id="QNIGSEW"/>
<accession>A0A1I7VQ89</accession>
<dbReference type="RefSeq" id="XP_003137121.1">
    <property type="nucleotide sequence ID" value="XM_003137073.2"/>
</dbReference>
<dbReference type="OrthoDB" id="5875297at2759"/>
<dbReference type="CTD" id="9938911"/>
<dbReference type="InterPro" id="IPR028271">
    <property type="entry name" value="RAMAC"/>
</dbReference>
<accession>A0A1S0U9F0</accession>
<dbReference type="EMBL" id="JH712076">
    <property type="protein sequence ID" value="EFO26945.1"/>
    <property type="molecule type" value="Genomic_DNA"/>
</dbReference>
<dbReference type="WBParaSite" id="EN70_5057">
    <property type="protein sequence ID" value="EN70_5057"/>
    <property type="gene ID" value="EN70_5057"/>
</dbReference>
<name>A0A1I7VQ89_LOALO</name>
<evidence type="ECO:0000256" key="1">
    <source>
        <dbReference type="SAM" id="MobiDB-lite"/>
    </source>
</evidence>